<evidence type="ECO:0000256" key="6">
    <source>
        <dbReference type="ARBA" id="ARBA00022989"/>
    </source>
</evidence>
<organism evidence="19 20">
    <name type="scientific">Nannochloropsis gaditana</name>
    <dbReference type="NCBI Taxonomy" id="72520"/>
    <lineage>
        <taxon>Eukaryota</taxon>
        <taxon>Sar</taxon>
        <taxon>Stramenopiles</taxon>
        <taxon>Ochrophyta</taxon>
        <taxon>Eustigmatophyceae</taxon>
        <taxon>Eustigmatales</taxon>
        <taxon>Monodopsidaceae</taxon>
        <taxon>Nannochloropsis</taxon>
    </lineage>
</organism>
<dbReference type="InterPro" id="IPR005829">
    <property type="entry name" value="Sugar_transporter_CS"/>
</dbReference>
<proteinExistence type="inferred from homology"/>
<feature type="transmembrane region" description="Helical" evidence="17">
    <location>
        <begin position="537"/>
        <end position="555"/>
    </location>
</feature>
<evidence type="ECO:0000256" key="12">
    <source>
        <dbReference type="ARBA" id="ARBA00044668"/>
    </source>
</evidence>
<comment type="caution">
    <text evidence="19">The sequence shown here is derived from an EMBL/GenBank/DDBJ whole genome shotgun (WGS) entry which is preliminary data.</text>
</comment>
<comment type="subcellular location">
    <subcellularLocation>
        <location evidence="1">Membrane</location>
        <topology evidence="1">Multi-pass membrane protein</topology>
    </subcellularLocation>
</comment>
<dbReference type="InterPro" id="IPR050814">
    <property type="entry name" value="Myo-inositol_Transporter"/>
</dbReference>
<dbReference type="FunFam" id="1.20.1250.20:FF:000134">
    <property type="entry name" value="MFS sugar transporter protein"/>
    <property type="match status" value="1"/>
</dbReference>
<evidence type="ECO:0000256" key="8">
    <source>
        <dbReference type="ARBA" id="ARBA00044637"/>
    </source>
</evidence>
<dbReference type="PANTHER" id="PTHR48020">
    <property type="entry name" value="PROTON MYO-INOSITOL COTRANSPORTER"/>
    <property type="match status" value="1"/>
</dbReference>
<evidence type="ECO:0000256" key="3">
    <source>
        <dbReference type="ARBA" id="ARBA00011738"/>
    </source>
</evidence>
<protein>
    <recommendedName>
        <fullName evidence="14">Hexose transporter 1</fullName>
    </recommendedName>
</protein>
<dbReference type="OrthoDB" id="6339427at2759"/>
<dbReference type="InterPro" id="IPR003663">
    <property type="entry name" value="Sugar/inositol_transpt"/>
</dbReference>
<comment type="catalytic activity">
    <reaction evidence="8">
        <text>D-galactose(in) = D-galactose(out)</text>
        <dbReference type="Rhea" id="RHEA:34915"/>
        <dbReference type="ChEBI" id="CHEBI:4139"/>
    </reaction>
    <physiologicalReaction direction="right-to-left" evidence="8">
        <dbReference type="Rhea" id="RHEA:34917"/>
    </physiologicalReaction>
</comment>
<comment type="catalytic activity">
    <reaction evidence="12">
        <text>D-glucosamine(out) = D-glucosamine(in)</text>
        <dbReference type="Rhea" id="RHEA:78423"/>
        <dbReference type="ChEBI" id="CHEBI:58723"/>
    </reaction>
    <physiologicalReaction direction="left-to-right" evidence="12">
        <dbReference type="Rhea" id="RHEA:78424"/>
    </physiologicalReaction>
</comment>
<feature type="transmembrane region" description="Helical" evidence="17">
    <location>
        <begin position="222"/>
        <end position="243"/>
    </location>
</feature>
<evidence type="ECO:0000256" key="15">
    <source>
        <dbReference type="RuleBase" id="RU003346"/>
    </source>
</evidence>
<dbReference type="GO" id="GO:0022857">
    <property type="term" value="F:transmembrane transporter activity"/>
    <property type="evidence" value="ECO:0007669"/>
    <property type="project" value="InterPro"/>
</dbReference>
<feature type="transmembrane region" description="Helical" evidence="17">
    <location>
        <begin position="469"/>
        <end position="493"/>
    </location>
</feature>
<keyword evidence="5 17" id="KW-0812">Transmembrane</keyword>
<dbReference type="Proteomes" id="UP000019335">
    <property type="component" value="Chromosome 10"/>
</dbReference>
<evidence type="ECO:0000256" key="1">
    <source>
        <dbReference type="ARBA" id="ARBA00004141"/>
    </source>
</evidence>
<feature type="transmembrane region" description="Helical" evidence="17">
    <location>
        <begin position="288"/>
        <end position="309"/>
    </location>
</feature>
<evidence type="ECO:0000256" key="17">
    <source>
        <dbReference type="SAM" id="Phobius"/>
    </source>
</evidence>
<evidence type="ECO:0000256" key="14">
    <source>
        <dbReference type="ARBA" id="ARBA00044780"/>
    </source>
</evidence>
<evidence type="ECO:0000313" key="19">
    <source>
        <dbReference type="EMBL" id="EWM25781.1"/>
    </source>
</evidence>
<evidence type="ECO:0000259" key="18">
    <source>
        <dbReference type="PROSITE" id="PS50850"/>
    </source>
</evidence>
<dbReference type="EMBL" id="AZIL01000831">
    <property type="protein sequence ID" value="EWM25781.1"/>
    <property type="molecule type" value="Genomic_DNA"/>
</dbReference>
<evidence type="ECO:0000256" key="16">
    <source>
        <dbReference type="SAM" id="MobiDB-lite"/>
    </source>
</evidence>
<dbReference type="Gene3D" id="1.20.1250.20">
    <property type="entry name" value="MFS general substrate transporter like domains"/>
    <property type="match status" value="1"/>
</dbReference>
<comment type="catalytic activity">
    <reaction evidence="13">
        <text>D-fructose(out) = D-fructose(in)</text>
        <dbReference type="Rhea" id="RHEA:60372"/>
        <dbReference type="ChEBI" id="CHEBI:37721"/>
    </reaction>
    <physiologicalReaction direction="left-to-right" evidence="13">
        <dbReference type="Rhea" id="RHEA:60373"/>
    </physiologicalReaction>
</comment>
<evidence type="ECO:0000256" key="11">
    <source>
        <dbReference type="ARBA" id="ARBA00044662"/>
    </source>
</evidence>
<dbReference type="SUPFAM" id="SSF103473">
    <property type="entry name" value="MFS general substrate transporter"/>
    <property type="match status" value="1"/>
</dbReference>
<reference evidence="19 20" key="1">
    <citation type="journal article" date="2014" name="Mol. Plant">
        <title>Chromosome Scale Genome Assembly and Transcriptome Profiling of Nannochloropsis gaditana in Nitrogen Depletion.</title>
        <authorList>
            <person name="Corteggiani Carpinelli E."/>
            <person name="Telatin A."/>
            <person name="Vitulo N."/>
            <person name="Forcato C."/>
            <person name="D'Angelo M."/>
            <person name="Schiavon R."/>
            <person name="Vezzi A."/>
            <person name="Giacometti G.M."/>
            <person name="Morosinotto T."/>
            <person name="Valle G."/>
        </authorList>
    </citation>
    <scope>NUCLEOTIDE SEQUENCE [LARGE SCALE GENOMIC DNA]</scope>
    <source>
        <strain evidence="19 20">B-31</strain>
    </source>
</reference>
<keyword evidence="6 17" id="KW-1133">Transmembrane helix</keyword>
<evidence type="ECO:0000256" key="9">
    <source>
        <dbReference type="ARBA" id="ARBA00044648"/>
    </source>
</evidence>
<feature type="domain" description="Major facilitator superfamily (MFS) profile" evidence="18">
    <location>
        <begin position="131"/>
        <end position="559"/>
    </location>
</feature>
<feature type="transmembrane region" description="Helical" evidence="17">
    <location>
        <begin position="255"/>
        <end position="276"/>
    </location>
</feature>
<comment type="similarity">
    <text evidence="2 15">Belongs to the major facilitator superfamily. Sugar transporter (TC 2.A.1.1) family.</text>
</comment>
<dbReference type="NCBIfam" id="TIGR00879">
    <property type="entry name" value="SP"/>
    <property type="match status" value="1"/>
</dbReference>
<dbReference type="PROSITE" id="PS00216">
    <property type="entry name" value="SUGAR_TRANSPORT_1"/>
    <property type="match status" value="1"/>
</dbReference>
<sequence length="638" mass="68776">MTAGTETPKCSAQPPVTSWPTRSPIPVSSSSSSARSQILESSATFNQDDLDVLLLDANYQGKGKFDKFKFLPSTSGTPSEAHLPFASSQSNGTASITTAGGSGLMDYQTVEHESFLMVAAHRKSRRLVYLCGFVASLTSILLGYDVGVMSVARKYVDMQLSLTSVQSEVIMGSLNLVAALGGLIAGKTADRFGRNRAIALACLIFLTGSACMTLAWNFRVLLVGRIITGLGVGCGFVIAPVYIAEITPPEIRGLMVSLTDVCINVGIVLGSVVGFFCELTIADDDAKWRVMLGLGTIPPVIILSFLRCLPESPRWLLLQDRVPEARHVLKRIVGHEQEAERELIAIEEAIQMERDVTTDWSEVLCPRHRAILLPVLMGLALGFFQQSSGSEAAVYYSPQILAEAGMSSTAHQSLGNIAICLCKFAGEIVAMLSMDRVGRKPLFVSSALGSGFFLVLAGASFQYSLPPSLLMTSLCLFMAFFSVGMGAITFVVASEIFPLPVRGKAMALAVFVNRLLSGMVALTFLSLVDAVTYANTFYLFAVISFISTIFYAGFLPETMGKTLEEISILFEKESAEHEAHIRHEEEAMQRRLAASDELRRAPTPISPLRAFRGEGAASASIAGQYQSTEHGKINEAHA</sequence>
<dbReference type="AlphaFoldDB" id="W7TYQ5"/>
<feature type="transmembrane region" description="Helical" evidence="17">
    <location>
        <begin position="442"/>
        <end position="463"/>
    </location>
</feature>
<dbReference type="InterPro" id="IPR036259">
    <property type="entry name" value="MFS_trans_sf"/>
</dbReference>
<feature type="compositionally biased region" description="Low complexity" evidence="16">
    <location>
        <begin position="22"/>
        <end position="33"/>
    </location>
</feature>
<feature type="region of interest" description="Disordered" evidence="16">
    <location>
        <begin position="1"/>
        <end position="33"/>
    </location>
</feature>
<gene>
    <name evidence="19" type="ORF">Naga_100176g6</name>
</gene>
<name>W7TYQ5_9STRA</name>
<comment type="catalytic activity">
    <reaction evidence="10">
        <text>D-xylose(out) = D-xylose(in)</text>
        <dbReference type="Rhea" id="RHEA:78427"/>
        <dbReference type="ChEBI" id="CHEBI:53455"/>
    </reaction>
    <physiologicalReaction direction="left-to-right" evidence="10">
        <dbReference type="Rhea" id="RHEA:78428"/>
    </physiologicalReaction>
</comment>
<feature type="compositionally biased region" description="Polar residues" evidence="16">
    <location>
        <begin position="1"/>
        <end position="21"/>
    </location>
</feature>
<comment type="catalytic activity">
    <reaction evidence="9">
        <text>D-glucose(out) = D-glucose(in)</text>
        <dbReference type="Rhea" id="RHEA:60376"/>
        <dbReference type="ChEBI" id="CHEBI:4167"/>
    </reaction>
    <physiologicalReaction direction="left-to-right" evidence="9">
        <dbReference type="Rhea" id="RHEA:60377"/>
    </physiologicalReaction>
</comment>
<accession>W7TYQ5</accession>
<comment type="subunit">
    <text evidence="3">Homodimer.</text>
</comment>
<dbReference type="PROSITE" id="PS00217">
    <property type="entry name" value="SUGAR_TRANSPORT_2"/>
    <property type="match status" value="1"/>
</dbReference>
<keyword evidence="7 17" id="KW-0472">Membrane</keyword>
<evidence type="ECO:0000256" key="13">
    <source>
        <dbReference type="ARBA" id="ARBA00044710"/>
    </source>
</evidence>
<dbReference type="PRINTS" id="PR00171">
    <property type="entry name" value="SUGRTRNSPORT"/>
</dbReference>
<dbReference type="PROSITE" id="PS50850">
    <property type="entry name" value="MFS"/>
    <property type="match status" value="1"/>
</dbReference>
<dbReference type="PANTHER" id="PTHR48020:SF49">
    <property type="entry name" value="SUGAR TRANSPORTER"/>
    <property type="match status" value="1"/>
</dbReference>
<dbReference type="Pfam" id="PF00083">
    <property type="entry name" value="Sugar_tr"/>
    <property type="match status" value="1"/>
</dbReference>
<evidence type="ECO:0000256" key="10">
    <source>
        <dbReference type="ARBA" id="ARBA00044656"/>
    </source>
</evidence>
<evidence type="ECO:0000256" key="7">
    <source>
        <dbReference type="ARBA" id="ARBA00023136"/>
    </source>
</evidence>
<dbReference type="InterPro" id="IPR005828">
    <property type="entry name" value="MFS_sugar_transport-like"/>
</dbReference>
<dbReference type="InterPro" id="IPR020846">
    <property type="entry name" value="MFS_dom"/>
</dbReference>
<dbReference type="GO" id="GO:0016020">
    <property type="term" value="C:membrane"/>
    <property type="evidence" value="ECO:0007669"/>
    <property type="project" value="UniProtKB-SubCell"/>
</dbReference>
<feature type="transmembrane region" description="Helical" evidence="17">
    <location>
        <begin position="197"/>
        <end position="216"/>
    </location>
</feature>
<evidence type="ECO:0000256" key="2">
    <source>
        <dbReference type="ARBA" id="ARBA00010992"/>
    </source>
</evidence>
<comment type="catalytic activity">
    <reaction evidence="11">
        <text>D-mannose(out) = D-mannose(in)</text>
        <dbReference type="Rhea" id="RHEA:78391"/>
        <dbReference type="ChEBI" id="CHEBI:4208"/>
    </reaction>
    <physiologicalReaction direction="left-to-right" evidence="11">
        <dbReference type="Rhea" id="RHEA:78392"/>
    </physiologicalReaction>
</comment>
<keyword evidence="20" id="KW-1185">Reference proteome</keyword>
<keyword evidence="4 15" id="KW-0813">Transport</keyword>
<evidence type="ECO:0000256" key="4">
    <source>
        <dbReference type="ARBA" id="ARBA00022448"/>
    </source>
</evidence>
<feature type="transmembrane region" description="Helical" evidence="17">
    <location>
        <begin position="127"/>
        <end position="144"/>
    </location>
</feature>
<feature type="transmembrane region" description="Helical" evidence="17">
    <location>
        <begin position="505"/>
        <end position="525"/>
    </location>
</feature>
<evidence type="ECO:0000256" key="5">
    <source>
        <dbReference type="ARBA" id="ARBA00022692"/>
    </source>
</evidence>
<feature type="transmembrane region" description="Helical" evidence="17">
    <location>
        <begin position="164"/>
        <end position="185"/>
    </location>
</feature>
<evidence type="ECO:0000313" key="20">
    <source>
        <dbReference type="Proteomes" id="UP000019335"/>
    </source>
</evidence>